<organism evidence="8 9">
    <name type="scientific">Corynebacterium diphtheriae</name>
    <dbReference type="NCBI Taxonomy" id="1717"/>
    <lineage>
        <taxon>Bacteria</taxon>
        <taxon>Bacillati</taxon>
        <taxon>Actinomycetota</taxon>
        <taxon>Actinomycetes</taxon>
        <taxon>Mycobacteriales</taxon>
        <taxon>Corynebacteriaceae</taxon>
        <taxon>Corynebacterium</taxon>
    </lineage>
</organism>
<dbReference type="KEGG" id="cdi:DIP1029"/>
<dbReference type="PANTHER" id="PTHR33885:SF3">
    <property type="entry name" value="PHAGE SHOCK PROTEIN C"/>
    <property type="match status" value="1"/>
</dbReference>
<evidence type="ECO:0000256" key="2">
    <source>
        <dbReference type="ARBA" id="ARBA00022475"/>
    </source>
</evidence>
<dbReference type="GeneID" id="29421831"/>
<dbReference type="OrthoDB" id="7359894at2"/>
<dbReference type="OMA" id="SNSQQWV"/>
<evidence type="ECO:0000256" key="3">
    <source>
        <dbReference type="ARBA" id="ARBA00022692"/>
    </source>
</evidence>
<sequence length="66" mass="7385">MNFSNSLNRPLARSNSQQWVGGVLSGIGETYNINIALLRVLFVCSILLPGPQVILYVIAWLIMPRR</sequence>
<dbReference type="KEGG" id="cdip:ERS451417_00933"/>
<dbReference type="EMBL" id="CADDAV010000015">
    <property type="protein sequence ID" value="CAB0600155.1"/>
    <property type="molecule type" value="Genomic_DNA"/>
</dbReference>
<keyword evidence="5 6" id="KW-0472">Membrane</keyword>
<evidence type="ECO:0000256" key="4">
    <source>
        <dbReference type="ARBA" id="ARBA00022989"/>
    </source>
</evidence>
<evidence type="ECO:0000313" key="9">
    <source>
        <dbReference type="Proteomes" id="UP000480222"/>
    </source>
</evidence>
<feature type="transmembrane region" description="Helical" evidence="6">
    <location>
        <begin position="40"/>
        <end position="63"/>
    </location>
</feature>
<dbReference type="InterPro" id="IPR007168">
    <property type="entry name" value="Phageshock_PspC_N"/>
</dbReference>
<dbReference type="PANTHER" id="PTHR33885">
    <property type="entry name" value="PHAGE SHOCK PROTEIN C"/>
    <property type="match status" value="1"/>
</dbReference>
<evidence type="ECO:0000313" key="8">
    <source>
        <dbReference type="EMBL" id="CAB0600155.1"/>
    </source>
</evidence>
<dbReference type="GO" id="GO:0005886">
    <property type="term" value="C:plasma membrane"/>
    <property type="evidence" value="ECO:0007669"/>
    <property type="project" value="UniProtKB-SubCell"/>
</dbReference>
<name>A0A0D6FWG1_CORDP</name>
<keyword evidence="4 6" id="KW-1133">Transmembrane helix</keyword>
<evidence type="ECO:0000259" key="7">
    <source>
        <dbReference type="Pfam" id="PF04024"/>
    </source>
</evidence>
<dbReference type="Proteomes" id="UP000480222">
    <property type="component" value="Unassembled WGS sequence"/>
</dbReference>
<gene>
    <name evidence="8" type="ORF">CIP107547_01210</name>
</gene>
<comment type="subcellular location">
    <subcellularLocation>
        <location evidence="1">Cell membrane</location>
        <topology evidence="1">Single-pass membrane protein</topology>
    </subcellularLocation>
</comment>
<evidence type="ECO:0000256" key="1">
    <source>
        <dbReference type="ARBA" id="ARBA00004162"/>
    </source>
</evidence>
<evidence type="ECO:0000256" key="6">
    <source>
        <dbReference type="SAM" id="Phobius"/>
    </source>
</evidence>
<evidence type="ECO:0000256" key="5">
    <source>
        <dbReference type="ARBA" id="ARBA00023136"/>
    </source>
</evidence>
<comment type="caution">
    <text evidence="8">The sequence shown here is derived from an EMBL/GenBank/DDBJ whole genome shotgun (WGS) entry which is preliminary data.</text>
</comment>
<proteinExistence type="predicted"/>
<keyword evidence="3 6" id="KW-0812">Transmembrane</keyword>
<accession>A0A0D6FWG1</accession>
<reference evidence="8 9" key="1">
    <citation type="submission" date="2020-02" db="EMBL/GenBank/DDBJ databases">
        <authorList>
            <person name="Brisse S."/>
        </authorList>
    </citation>
    <scope>NUCLEOTIDE SEQUENCE [LARGE SCALE GENOMIC DNA]</scope>
    <source>
        <strain evidence="8">CIP107547</strain>
    </source>
</reference>
<dbReference type="Pfam" id="PF04024">
    <property type="entry name" value="PspC"/>
    <property type="match status" value="1"/>
</dbReference>
<dbReference type="RefSeq" id="WP_010934754.1">
    <property type="nucleotide sequence ID" value="NZ_CABVGJ010000004.1"/>
</dbReference>
<dbReference type="InterPro" id="IPR052027">
    <property type="entry name" value="PspC"/>
</dbReference>
<keyword evidence="2" id="KW-1003">Cell membrane</keyword>
<feature type="domain" description="Phage shock protein PspC N-terminal" evidence="7">
    <location>
        <begin position="9"/>
        <end position="65"/>
    </location>
</feature>
<dbReference type="AlphaFoldDB" id="A0A0D6FWG1"/>
<protein>
    <submittedName>
        <fullName evidence="8">PspC domain-containing protein</fullName>
    </submittedName>
</protein>